<organism evidence="2 3">
    <name type="scientific">Bacillus phage G</name>
    <dbReference type="NCBI Taxonomy" id="2884420"/>
    <lineage>
        <taxon>Viruses</taxon>
        <taxon>Duplodnaviria</taxon>
        <taxon>Heunggongvirae</taxon>
        <taxon>Uroviricota</taxon>
        <taxon>Caudoviricetes</taxon>
        <taxon>Donellivirus</taxon>
        <taxon>Donellivirus gee</taxon>
    </lineage>
</organism>
<gene>
    <name evidence="2" type="primary">359</name>
    <name evidence="2" type="ORF">G_359</name>
</gene>
<evidence type="ECO:0000313" key="2">
    <source>
        <dbReference type="EMBL" id="AEO93618.1"/>
    </source>
</evidence>
<feature type="compositionally biased region" description="Gly residues" evidence="1">
    <location>
        <begin position="11"/>
        <end position="21"/>
    </location>
</feature>
<dbReference type="Proteomes" id="UP000009273">
    <property type="component" value="Segment"/>
</dbReference>
<reference evidence="2 3" key="1">
    <citation type="submission" date="2011-09" db="EMBL/GenBank/DDBJ databases">
        <authorList>
            <person name="Pope W.H."/>
            <person name="Pedulla M.L."/>
            <person name="Ford M.E."/>
            <person name="Peebles C.L."/>
            <person name="Hatfull G.H."/>
            <person name="Hendrix R.W."/>
        </authorList>
    </citation>
    <scope>NUCLEOTIDE SEQUENCE [LARGE SCALE GENOMIC DNA]</scope>
    <source>
        <strain evidence="2">G</strain>
    </source>
</reference>
<dbReference type="GeneID" id="18563574"/>
<dbReference type="KEGG" id="vg:18563574"/>
<proteinExistence type="predicted"/>
<keyword evidence="3" id="KW-1185">Reference proteome</keyword>
<evidence type="ECO:0000313" key="3">
    <source>
        <dbReference type="Proteomes" id="UP000009273"/>
    </source>
</evidence>
<evidence type="ECO:0000256" key="1">
    <source>
        <dbReference type="SAM" id="MobiDB-lite"/>
    </source>
</evidence>
<name>G3MAA0_9CAUD</name>
<accession>G3MAA0</accession>
<dbReference type="RefSeq" id="YP_009015662.1">
    <property type="nucleotide sequence ID" value="NC_023719.1"/>
</dbReference>
<feature type="region of interest" description="Disordered" evidence="1">
    <location>
        <begin position="1"/>
        <end position="23"/>
    </location>
</feature>
<protein>
    <submittedName>
        <fullName evidence="2">Gp359</fullName>
    </submittedName>
</protein>
<dbReference type="EMBL" id="JN638751">
    <property type="protein sequence ID" value="AEO93618.1"/>
    <property type="molecule type" value="Genomic_DNA"/>
</dbReference>
<sequence length="96" mass="10347">MSLFINKPKGTGNGNEGGGNGSDYTYRIREVPLGVVDGINSVFTLSFIPKAGTEHVFKNGMLMSSEVSGDYVLNGNKITFNNPPLKGTKILVTYME</sequence>